<evidence type="ECO:0000313" key="2">
    <source>
        <dbReference type="EMBL" id="GIZ49618.1"/>
    </source>
</evidence>
<evidence type="ECO:0000313" key="3">
    <source>
        <dbReference type="Proteomes" id="UP000825890"/>
    </source>
</evidence>
<accession>A0A9P3L241</accession>
<dbReference type="Proteomes" id="UP000825890">
    <property type="component" value="Unassembled WGS sequence"/>
</dbReference>
<feature type="region of interest" description="Disordered" evidence="1">
    <location>
        <begin position="516"/>
        <end position="552"/>
    </location>
</feature>
<name>A0A9P3L241_9PEZI</name>
<organism evidence="2 3">
    <name type="scientific">Cercospora kikuchii</name>
    <dbReference type="NCBI Taxonomy" id="84275"/>
    <lineage>
        <taxon>Eukaryota</taxon>
        <taxon>Fungi</taxon>
        <taxon>Dikarya</taxon>
        <taxon>Ascomycota</taxon>
        <taxon>Pezizomycotina</taxon>
        <taxon>Dothideomycetes</taxon>
        <taxon>Dothideomycetidae</taxon>
        <taxon>Mycosphaerellales</taxon>
        <taxon>Mycosphaerellaceae</taxon>
        <taxon>Cercospora</taxon>
    </lineage>
</organism>
<proteinExistence type="predicted"/>
<keyword evidence="3" id="KW-1185">Reference proteome</keyword>
<feature type="compositionally biased region" description="Basic and acidic residues" evidence="1">
    <location>
        <begin position="43"/>
        <end position="80"/>
    </location>
</feature>
<reference evidence="2 3" key="1">
    <citation type="submission" date="2021-01" db="EMBL/GenBank/DDBJ databases">
        <title>Cercospora kikuchii MAFF 305040 whole genome shotgun sequence.</title>
        <authorList>
            <person name="Kashiwa T."/>
            <person name="Suzuki T."/>
        </authorList>
    </citation>
    <scope>NUCLEOTIDE SEQUENCE [LARGE SCALE GENOMIC DNA]</scope>
    <source>
        <strain evidence="2 3">MAFF 305040</strain>
    </source>
</reference>
<feature type="compositionally biased region" description="Polar residues" evidence="1">
    <location>
        <begin position="22"/>
        <end position="40"/>
    </location>
</feature>
<dbReference type="GeneID" id="68298222"/>
<feature type="region of interest" description="Disordered" evidence="1">
    <location>
        <begin position="1"/>
        <end position="237"/>
    </location>
</feature>
<protein>
    <submittedName>
        <fullName evidence="2">Uncharacterized protein</fullName>
    </submittedName>
</protein>
<gene>
    <name evidence="2" type="ORF">CKM354_001264700</name>
</gene>
<dbReference type="AlphaFoldDB" id="A0A9P3L241"/>
<feature type="compositionally biased region" description="Polar residues" evidence="1">
    <location>
        <begin position="1"/>
        <end position="15"/>
    </location>
</feature>
<comment type="caution">
    <text evidence="2">The sequence shown here is derived from an EMBL/GenBank/DDBJ whole genome shotgun (WGS) entry which is preliminary data.</text>
</comment>
<dbReference type="OrthoDB" id="3646474at2759"/>
<sequence>MQNPLSGSRTTTPANEQKAGQGLSNPLTPNSQPANTSTVSGDIDTKLQPEAEDTRGKHEHVESPAKGEADGISKIEHQEEASLVQGAGDLSKIEEPSRGVEEDENIISTSPSAEARRTTEPPSLPLVSDIERETTLNSSKKHEVEKREAAESLLSLNQGKPPKRKRAGPGVANSRASSKRRNKDSDELQYLGTRSVLRPLQPRRATPQQEALSKHKQRSAEQLVRTADGRNHATPNGSNYNMLQMPYPIGTVPLASQNFILSTRPALQTAFHTAAPSASYYTRPTDYAYPSAAQPYPGPSNNPSSCPPIELQSGIHHQQQVTQVPASDCNIEAIGRWRDFSHLNEPPAIRAGQNDLLPPIYPKPAPFGLFGHPQNPESLVLMNLATRNAHLQPPSHARYPPVSRNFILPPPTCTASTRYASLPTNFGALHLARGLYDGNTYHSTEYANYQQHLAASHAAGNLRRELDVNHWRNRHSQKWVRQEGVHDGSGDYAAERLPKLVEPETTPTRKLAAMEAQGVNMGDRGAEGALKAGDGEASRDKVVSKGKRPWEL</sequence>
<feature type="compositionally biased region" description="Basic and acidic residues" evidence="1">
    <location>
        <begin position="129"/>
        <end position="150"/>
    </location>
</feature>
<dbReference type="RefSeq" id="XP_044664105.1">
    <property type="nucleotide sequence ID" value="XM_044808170.1"/>
</dbReference>
<feature type="compositionally biased region" description="Basic and acidic residues" evidence="1">
    <location>
        <begin position="91"/>
        <end position="100"/>
    </location>
</feature>
<dbReference type="EMBL" id="BOLY01000009">
    <property type="protein sequence ID" value="GIZ49618.1"/>
    <property type="molecule type" value="Genomic_DNA"/>
</dbReference>
<evidence type="ECO:0000256" key="1">
    <source>
        <dbReference type="SAM" id="MobiDB-lite"/>
    </source>
</evidence>
<feature type="compositionally biased region" description="Basic and acidic residues" evidence="1">
    <location>
        <begin position="533"/>
        <end position="552"/>
    </location>
</feature>